<keyword evidence="2" id="KW-1185">Reference proteome</keyword>
<proteinExistence type="predicted"/>
<dbReference type="EMBL" id="BMMS01000004">
    <property type="protein sequence ID" value="GGO83285.1"/>
    <property type="molecule type" value="Genomic_DNA"/>
</dbReference>
<reference evidence="1" key="1">
    <citation type="journal article" date="2014" name="Int. J. Syst. Evol. Microbiol.">
        <title>Complete genome sequence of Corynebacterium casei LMG S-19264T (=DSM 44701T), isolated from a smear-ripened cheese.</title>
        <authorList>
            <consortium name="US DOE Joint Genome Institute (JGI-PGF)"/>
            <person name="Walter F."/>
            <person name="Albersmeier A."/>
            <person name="Kalinowski J."/>
            <person name="Ruckert C."/>
        </authorList>
    </citation>
    <scope>NUCLEOTIDE SEQUENCE</scope>
    <source>
        <strain evidence="1">CGMCC 4.7201</strain>
    </source>
</reference>
<protein>
    <submittedName>
        <fullName evidence="1">Uncharacterized protein</fullName>
    </submittedName>
</protein>
<reference evidence="1" key="2">
    <citation type="submission" date="2020-09" db="EMBL/GenBank/DDBJ databases">
        <authorList>
            <person name="Sun Q."/>
            <person name="Zhou Y."/>
        </authorList>
    </citation>
    <scope>NUCLEOTIDE SEQUENCE</scope>
    <source>
        <strain evidence="1">CGMCC 4.7201</strain>
    </source>
</reference>
<dbReference type="Proteomes" id="UP000641932">
    <property type="component" value="Unassembled WGS sequence"/>
</dbReference>
<dbReference type="AlphaFoldDB" id="A0A917ZH50"/>
<comment type="caution">
    <text evidence="1">The sequence shown here is derived from an EMBL/GenBank/DDBJ whole genome shotgun (WGS) entry which is preliminary data.</text>
</comment>
<accession>A0A917ZH50</accession>
<dbReference type="RefSeq" id="WP_189130623.1">
    <property type="nucleotide sequence ID" value="NZ_BMMS01000004.1"/>
</dbReference>
<evidence type="ECO:0000313" key="1">
    <source>
        <dbReference type="EMBL" id="GGO83285.1"/>
    </source>
</evidence>
<dbReference type="Pfam" id="PF07388">
    <property type="entry name" value="A-2_8-polyST"/>
    <property type="match status" value="1"/>
</dbReference>
<gene>
    <name evidence="1" type="ORF">GCM10012280_11910</name>
</gene>
<dbReference type="InterPro" id="IPR010866">
    <property type="entry name" value="A-2_8-polyST"/>
</dbReference>
<organism evidence="1 2">
    <name type="scientific">Wenjunlia tyrosinilytica</name>
    <dbReference type="NCBI Taxonomy" id="1544741"/>
    <lineage>
        <taxon>Bacteria</taxon>
        <taxon>Bacillati</taxon>
        <taxon>Actinomycetota</taxon>
        <taxon>Actinomycetes</taxon>
        <taxon>Kitasatosporales</taxon>
        <taxon>Streptomycetaceae</taxon>
        <taxon>Wenjunlia</taxon>
    </lineage>
</organism>
<name>A0A917ZH50_9ACTN</name>
<evidence type="ECO:0000313" key="2">
    <source>
        <dbReference type="Proteomes" id="UP000641932"/>
    </source>
</evidence>
<sequence>MTADNASGTTEKTQIFLASTLYGAATLAAAVDADRFTPADRRLLVVSNNAAIPETTPSLTDMPGFAVVRGRFDDVVSWNEAIDPFHPGDWSPRGDDVPLWERHLRLLWGLGDRPVELIVESIQVEPALALVRCFAESPVEVYADGLMSYGPTRNKLDILVHTRIRRLLHLDLVEGLRPLLLSEYGVEPQIVPAEPFLKVLHELSEAAEELAAIESPALLLGQYLSALGILTADEEEDLHLRMLRGAAGEGHRRVVFKPHPTAPVRYSRALEKEAAELDVELTVLDTPVLAEVLYQRMRPALVVGCFSTALLTASTFFELPVARVGTDLLLERLAPYQNSNRVPVTVVDALLRNLENPAEPVVGDLPDLLTAVGYCMQSQSYPHLRDDAVEYLKSSLTERTWPYFKRRRLTALALPGAVPAQLAMIPRNATVRRVARRARAIKRTAFG</sequence>